<sequence>MLNRDGHSREIIQFVLGSATIMKHGQFESERHLKSSVIIEDSLENLKIWLFKIRRQEMSRFQVKQIKVKKRSEAIKVYA</sequence>
<protein>
    <submittedName>
        <fullName evidence="1">Uncharacterized protein</fullName>
    </submittedName>
</protein>
<evidence type="ECO:0000313" key="1">
    <source>
        <dbReference type="EMBL" id="KSU47895.1"/>
    </source>
</evidence>
<comment type="caution">
    <text evidence="1">The sequence shown here is derived from an EMBL/GenBank/DDBJ whole genome shotgun (WGS) entry which is preliminary data.</text>
</comment>
<organism evidence="1 2">
    <name type="scientific">Exiguobacterium indicum</name>
    <dbReference type="NCBI Taxonomy" id="296995"/>
    <lineage>
        <taxon>Bacteria</taxon>
        <taxon>Bacillati</taxon>
        <taxon>Bacillota</taxon>
        <taxon>Bacilli</taxon>
        <taxon>Bacillales</taxon>
        <taxon>Bacillales Family XII. Incertae Sedis</taxon>
        <taxon>Exiguobacterium</taxon>
    </lineage>
</organism>
<evidence type="ECO:0000313" key="2">
    <source>
        <dbReference type="Proteomes" id="UP000053797"/>
    </source>
</evidence>
<accession>A0A0V8GCA5</accession>
<name>A0A0V8GCA5_9BACL</name>
<reference evidence="1 2" key="1">
    <citation type="journal article" date="2015" name="Int. J. Syst. Evol. Microbiol.">
        <title>Exiguobacterium enclense sp. nov., isolated from sediment.</title>
        <authorList>
            <person name="Dastager S.G."/>
            <person name="Mawlankar R."/>
            <person name="Sonalkar V.V."/>
            <person name="Thorat M.N."/>
            <person name="Mual P."/>
            <person name="Verma A."/>
            <person name="Krishnamurthi S."/>
            <person name="Tang S.K."/>
            <person name="Li W.J."/>
        </authorList>
    </citation>
    <scope>NUCLEOTIDE SEQUENCE [LARGE SCALE GENOMIC DNA]</scope>
    <source>
        <strain evidence="1 2">NIO-1109</strain>
    </source>
</reference>
<gene>
    <name evidence="1" type="ORF">AS033_14640</name>
</gene>
<dbReference type="EMBL" id="LNQL01000006">
    <property type="protein sequence ID" value="KSU47895.1"/>
    <property type="molecule type" value="Genomic_DNA"/>
</dbReference>
<dbReference type="Proteomes" id="UP000053797">
    <property type="component" value="Unassembled WGS sequence"/>
</dbReference>
<dbReference type="AlphaFoldDB" id="A0A0V8GCA5"/>
<proteinExistence type="predicted"/>